<gene>
    <name evidence="5" type="ORF">GA0061070_100987</name>
</gene>
<dbReference type="InterPro" id="IPR036390">
    <property type="entry name" value="WH_DNA-bd_sf"/>
</dbReference>
<dbReference type="InterPro" id="IPR011991">
    <property type="entry name" value="ArsR-like_HTH"/>
</dbReference>
<evidence type="ECO:0000313" key="6">
    <source>
        <dbReference type="Proteomes" id="UP000198515"/>
    </source>
</evidence>
<dbReference type="SMART" id="SM00418">
    <property type="entry name" value="HTH_ARSR"/>
    <property type="match status" value="1"/>
</dbReference>
<dbReference type="Gene3D" id="1.10.10.10">
    <property type="entry name" value="Winged helix-like DNA-binding domain superfamily/Winged helix DNA-binding domain"/>
    <property type="match status" value="1"/>
</dbReference>
<dbReference type="Pfam" id="PF01022">
    <property type="entry name" value="HTH_5"/>
    <property type="match status" value="1"/>
</dbReference>
<dbReference type="SUPFAM" id="SSF46785">
    <property type="entry name" value="Winged helix' DNA-binding domain"/>
    <property type="match status" value="1"/>
</dbReference>
<dbReference type="Proteomes" id="UP000198515">
    <property type="component" value="Unassembled WGS sequence"/>
</dbReference>
<sequence length="103" mass="11239">MTKPDIPLLQKQAEQASGLLKAMSNPHRLLILCMLCDAPGTSAGELSTITGLSPSATSQHLARMKEEGLVESLRQAQRVNYFIKDEAVSKIINTLKGLYCPQE</sequence>
<dbReference type="PANTHER" id="PTHR33154">
    <property type="entry name" value="TRANSCRIPTIONAL REGULATOR, ARSR FAMILY"/>
    <property type="match status" value="1"/>
</dbReference>
<evidence type="ECO:0000259" key="4">
    <source>
        <dbReference type="PROSITE" id="PS50987"/>
    </source>
</evidence>
<dbReference type="InterPro" id="IPR001845">
    <property type="entry name" value="HTH_ArsR_DNA-bd_dom"/>
</dbReference>
<dbReference type="RefSeq" id="WP_090134623.1">
    <property type="nucleotide sequence ID" value="NZ_FMBC01000009.1"/>
</dbReference>
<keyword evidence="6" id="KW-1185">Reference proteome</keyword>
<dbReference type="GO" id="GO:0003700">
    <property type="term" value="F:DNA-binding transcription factor activity"/>
    <property type="evidence" value="ECO:0007669"/>
    <property type="project" value="InterPro"/>
</dbReference>
<evidence type="ECO:0000256" key="3">
    <source>
        <dbReference type="ARBA" id="ARBA00023163"/>
    </source>
</evidence>
<feature type="domain" description="HTH arsR-type" evidence="4">
    <location>
        <begin position="8"/>
        <end position="103"/>
    </location>
</feature>
<accession>A0A1C4C002</accession>
<protein>
    <submittedName>
        <fullName evidence="5">DNA-binding transcriptional regulator, ArsR family</fullName>
    </submittedName>
</protein>
<dbReference type="NCBIfam" id="NF033788">
    <property type="entry name" value="HTH_metalloreg"/>
    <property type="match status" value="1"/>
</dbReference>
<evidence type="ECO:0000256" key="1">
    <source>
        <dbReference type="ARBA" id="ARBA00023015"/>
    </source>
</evidence>
<keyword evidence="3" id="KW-0804">Transcription</keyword>
<keyword evidence="2 5" id="KW-0238">DNA-binding</keyword>
<dbReference type="AlphaFoldDB" id="A0A1C4C002"/>
<dbReference type="GO" id="GO:0003677">
    <property type="term" value="F:DNA binding"/>
    <property type="evidence" value="ECO:0007669"/>
    <property type="project" value="UniProtKB-KW"/>
</dbReference>
<keyword evidence="1" id="KW-0805">Transcription regulation</keyword>
<evidence type="ECO:0000256" key="2">
    <source>
        <dbReference type="ARBA" id="ARBA00023125"/>
    </source>
</evidence>
<dbReference type="PROSITE" id="PS50987">
    <property type="entry name" value="HTH_ARSR_2"/>
    <property type="match status" value="1"/>
</dbReference>
<dbReference type="OrthoDB" id="9796124at2"/>
<dbReference type="EMBL" id="FMBC01000009">
    <property type="protein sequence ID" value="SCC12390.1"/>
    <property type="molecule type" value="Genomic_DNA"/>
</dbReference>
<dbReference type="PANTHER" id="PTHR33154:SF28">
    <property type="entry name" value="HTH-TYPE TRANSCRIPTIONAL REGULATOR YGAV-RELATED"/>
    <property type="match status" value="1"/>
</dbReference>
<proteinExistence type="predicted"/>
<dbReference type="InterPro" id="IPR051081">
    <property type="entry name" value="HTH_MetalResp_TranReg"/>
</dbReference>
<dbReference type="PRINTS" id="PR00778">
    <property type="entry name" value="HTHARSR"/>
</dbReference>
<name>A0A1C4C002_9ENTR</name>
<dbReference type="InterPro" id="IPR036388">
    <property type="entry name" value="WH-like_DNA-bd_sf"/>
</dbReference>
<reference evidence="6" key="1">
    <citation type="submission" date="2016-08" db="EMBL/GenBank/DDBJ databases">
        <authorList>
            <person name="Varghese N."/>
            <person name="Submissions Spin"/>
        </authorList>
    </citation>
    <scope>NUCLEOTIDE SEQUENCE [LARGE SCALE GENOMIC DNA]</scope>
    <source>
        <strain evidence="6">REICA_142</strain>
    </source>
</reference>
<evidence type="ECO:0000313" key="5">
    <source>
        <dbReference type="EMBL" id="SCC12390.1"/>
    </source>
</evidence>
<dbReference type="CDD" id="cd00090">
    <property type="entry name" value="HTH_ARSR"/>
    <property type="match status" value="1"/>
</dbReference>
<organism evidence="5 6">
    <name type="scientific">Kosakonia oryziphila</name>
    <dbReference type="NCBI Taxonomy" id="1005667"/>
    <lineage>
        <taxon>Bacteria</taxon>
        <taxon>Pseudomonadati</taxon>
        <taxon>Pseudomonadota</taxon>
        <taxon>Gammaproteobacteria</taxon>
        <taxon>Enterobacterales</taxon>
        <taxon>Enterobacteriaceae</taxon>
        <taxon>Kosakonia</taxon>
    </lineage>
</organism>